<dbReference type="OrthoDB" id="2569624at2"/>
<dbReference type="RefSeq" id="WP_114375258.1">
    <property type="nucleotide sequence ID" value="NZ_CP031092.1"/>
</dbReference>
<feature type="domain" description="Spore germination GerAC-like C-terminal" evidence="8">
    <location>
        <begin position="209"/>
        <end position="376"/>
    </location>
</feature>
<evidence type="ECO:0000256" key="7">
    <source>
        <dbReference type="ARBA" id="ARBA00023288"/>
    </source>
</evidence>
<dbReference type="AlphaFoldDB" id="A0A345C2K5"/>
<dbReference type="KEGG" id="rue:DT065_16550"/>
<dbReference type="InterPro" id="IPR038501">
    <property type="entry name" value="Spore_GerAC_C_sf"/>
</dbReference>
<comment type="similarity">
    <text evidence="2">Belongs to the GerABKC lipoprotein family.</text>
</comment>
<dbReference type="Proteomes" id="UP000252100">
    <property type="component" value="Chromosome"/>
</dbReference>
<dbReference type="InterPro" id="IPR046953">
    <property type="entry name" value="Spore_GerAC-like_C"/>
</dbReference>
<dbReference type="Pfam" id="PF25198">
    <property type="entry name" value="Spore_GerAC_N"/>
    <property type="match status" value="1"/>
</dbReference>
<dbReference type="PANTHER" id="PTHR35789">
    <property type="entry name" value="SPORE GERMINATION PROTEIN B3"/>
    <property type="match status" value="1"/>
</dbReference>
<keyword evidence="11" id="KW-1185">Reference proteome</keyword>
<evidence type="ECO:0000256" key="2">
    <source>
        <dbReference type="ARBA" id="ARBA00007886"/>
    </source>
</evidence>
<evidence type="ECO:0000313" key="10">
    <source>
        <dbReference type="EMBL" id="AXF57436.1"/>
    </source>
</evidence>
<keyword evidence="4" id="KW-0732">Signal</keyword>
<proteinExistence type="inferred from homology"/>
<dbReference type="GO" id="GO:0009847">
    <property type="term" value="P:spore germination"/>
    <property type="evidence" value="ECO:0007669"/>
    <property type="project" value="InterPro"/>
</dbReference>
<dbReference type="PANTHER" id="PTHR35789:SF1">
    <property type="entry name" value="SPORE GERMINATION PROTEIN B3"/>
    <property type="match status" value="1"/>
</dbReference>
<dbReference type="InterPro" id="IPR008844">
    <property type="entry name" value="Spore_GerAC-like"/>
</dbReference>
<keyword evidence="6" id="KW-0564">Palmitate</keyword>
<keyword evidence="3" id="KW-0309">Germination</keyword>
<evidence type="ECO:0000256" key="6">
    <source>
        <dbReference type="ARBA" id="ARBA00023139"/>
    </source>
</evidence>
<name>A0A345C2K5_9BACI</name>
<dbReference type="GO" id="GO:0016020">
    <property type="term" value="C:membrane"/>
    <property type="evidence" value="ECO:0007669"/>
    <property type="project" value="UniProtKB-SubCell"/>
</dbReference>
<dbReference type="NCBIfam" id="TIGR02887">
    <property type="entry name" value="spore_ger_x_C"/>
    <property type="match status" value="1"/>
</dbReference>
<dbReference type="EMBL" id="CP031092">
    <property type="protein sequence ID" value="AXF57436.1"/>
    <property type="molecule type" value="Genomic_DNA"/>
</dbReference>
<accession>A0A345C2K5</accession>
<evidence type="ECO:0000256" key="1">
    <source>
        <dbReference type="ARBA" id="ARBA00004635"/>
    </source>
</evidence>
<protein>
    <submittedName>
        <fullName evidence="10">Ger(X)C family spore germination protein</fullName>
    </submittedName>
</protein>
<dbReference type="Gene3D" id="6.20.190.10">
    <property type="entry name" value="Nutrient germinant receptor protein C, domain 1"/>
    <property type="match status" value="1"/>
</dbReference>
<sequence length="390" mass="44794">MRTFMIRILIIGIVISSLVGCWDLREIEEMGFVMGVAMDPGEDNKQRTTYQIAIPEALKVEAEGSGMQQAYFNVTGSDLTDMQVSRDIATKTSRRANFEHLQVIILNQELVKEGLTNHLLDFFLRDHEMRTRNLVFISLGEAKSVFDTDVDLENMPAMYMPILAERHRPVLQMPREITMGDLASHAIGRRSYLVPLVEEDEANTIKIGGVAIFLGKTNTMIGTLEEEDIEGFNLVVGEAEQGVLEVPFEDRGVFNFEIMNLNSNISYERKQGEDYFQIHIQTEGLLAEKWIDGIEINNPKTLIHLEEAVEQEMKKKAEEVIQKMQEEYQADVFEFLQYVRVKEYNYWNEINEDWDGDGGPFSEANINVDIEAKIRNYMLNEKLERKDSNS</sequence>
<gene>
    <name evidence="10" type="ORF">DT065_16550</name>
</gene>
<keyword evidence="7" id="KW-0449">Lipoprotein</keyword>
<evidence type="ECO:0000256" key="3">
    <source>
        <dbReference type="ARBA" id="ARBA00022544"/>
    </source>
</evidence>
<evidence type="ECO:0000313" key="11">
    <source>
        <dbReference type="Proteomes" id="UP000252100"/>
    </source>
</evidence>
<dbReference type="InterPro" id="IPR057336">
    <property type="entry name" value="GerAC_N"/>
</dbReference>
<keyword evidence="5" id="KW-0472">Membrane</keyword>
<reference evidence="10 11" key="1">
    <citation type="journal article" date="2018" name="J. Microbiol.">
        <title>Salicibibacter kimchii gen. nov., sp. nov., a moderately halophilic and alkalitolerant bacterium in the family Bacillaceae, isolated from kimchi.</title>
        <authorList>
            <person name="Jang J.Y."/>
            <person name="Oh Y.J."/>
            <person name="Lim S.K."/>
            <person name="Park H.K."/>
            <person name="Lee C."/>
            <person name="Kim J.Y."/>
            <person name="Lee M.A."/>
            <person name="Choi H.J."/>
        </authorList>
    </citation>
    <scope>NUCLEOTIDE SEQUENCE [LARGE SCALE GENOMIC DNA]</scope>
    <source>
        <strain evidence="10 11">NKC1-1</strain>
    </source>
</reference>
<feature type="domain" description="Spore germination protein N-terminal" evidence="9">
    <location>
        <begin position="23"/>
        <end position="198"/>
    </location>
</feature>
<dbReference type="Pfam" id="PF05504">
    <property type="entry name" value="Spore_GerAC"/>
    <property type="match status" value="1"/>
</dbReference>
<evidence type="ECO:0000256" key="5">
    <source>
        <dbReference type="ARBA" id="ARBA00023136"/>
    </source>
</evidence>
<comment type="subcellular location">
    <subcellularLocation>
        <location evidence="1">Membrane</location>
        <topology evidence="1">Lipid-anchor</topology>
    </subcellularLocation>
</comment>
<organism evidence="10 11">
    <name type="scientific">Salicibibacter kimchii</name>
    <dbReference type="NCBI Taxonomy" id="2099786"/>
    <lineage>
        <taxon>Bacteria</taxon>
        <taxon>Bacillati</taxon>
        <taxon>Bacillota</taxon>
        <taxon>Bacilli</taxon>
        <taxon>Bacillales</taxon>
        <taxon>Bacillaceae</taxon>
        <taxon>Salicibibacter</taxon>
    </lineage>
</organism>
<evidence type="ECO:0000259" key="9">
    <source>
        <dbReference type="Pfam" id="PF25198"/>
    </source>
</evidence>
<dbReference type="Gene3D" id="3.30.300.210">
    <property type="entry name" value="Nutrient germinant receptor protein C, domain 3"/>
    <property type="match status" value="1"/>
</dbReference>
<evidence type="ECO:0000256" key="4">
    <source>
        <dbReference type="ARBA" id="ARBA00022729"/>
    </source>
</evidence>
<evidence type="ECO:0000259" key="8">
    <source>
        <dbReference type="Pfam" id="PF05504"/>
    </source>
</evidence>
<dbReference type="PROSITE" id="PS51257">
    <property type="entry name" value="PROKAR_LIPOPROTEIN"/>
    <property type="match status" value="1"/>
</dbReference>